<feature type="compositionally biased region" description="Basic residues" evidence="1">
    <location>
        <begin position="50"/>
        <end position="67"/>
    </location>
</feature>
<dbReference type="OrthoDB" id="8904409at2759"/>
<evidence type="ECO:0000313" key="3">
    <source>
        <dbReference type="RefSeq" id="XP_028999105.1"/>
    </source>
</evidence>
<accession>A0A6P7LXU2</accession>
<dbReference type="GeneID" id="114851403"/>
<organism evidence="2 3">
    <name type="scientific">Betta splendens</name>
    <name type="common">Siamese fighting fish</name>
    <dbReference type="NCBI Taxonomy" id="158456"/>
    <lineage>
        <taxon>Eukaryota</taxon>
        <taxon>Metazoa</taxon>
        <taxon>Chordata</taxon>
        <taxon>Craniata</taxon>
        <taxon>Vertebrata</taxon>
        <taxon>Euteleostomi</taxon>
        <taxon>Actinopterygii</taxon>
        <taxon>Neopterygii</taxon>
        <taxon>Teleostei</taxon>
        <taxon>Neoteleostei</taxon>
        <taxon>Acanthomorphata</taxon>
        <taxon>Anabantaria</taxon>
        <taxon>Anabantiformes</taxon>
        <taxon>Anabantoidei</taxon>
        <taxon>Osphronemidae</taxon>
        <taxon>Betta</taxon>
    </lineage>
</organism>
<sequence>MEVKDKDEASSAVRKQQKTSKDVFFSILPDKYEPLIEEVEEDREETAEQKRKRKEEKKRRKKKKYKKYRKNIGKALRFSWRCLLTGLQSMASTYSSPMSAMAVVVTAGGQAAGSNT</sequence>
<dbReference type="InterPro" id="IPR031667">
    <property type="entry name" value="RDD1"/>
</dbReference>
<dbReference type="PANTHER" id="PTHR14680:SF1">
    <property type="entry name" value="REQUIRED FOR DRUG-INDUCED DEATH PROTEIN 1"/>
    <property type="match status" value="1"/>
</dbReference>
<dbReference type="AlphaFoldDB" id="A0A6P7LXU2"/>
<dbReference type="InParanoid" id="A0A6P7LXU2"/>
<proteinExistence type="predicted"/>
<gene>
    <name evidence="3" type="primary">c2h1orf115</name>
</gene>
<reference evidence="3" key="1">
    <citation type="submission" date="2025-08" db="UniProtKB">
        <authorList>
            <consortium name="RefSeq"/>
        </authorList>
    </citation>
    <scope>IDENTIFICATION</scope>
</reference>
<dbReference type="FunCoup" id="A0A6P7LXU2">
    <property type="interactions" value="7"/>
</dbReference>
<name>A0A6P7LXU2_BETSP</name>
<dbReference type="CTD" id="117777066"/>
<feature type="region of interest" description="Disordered" evidence="1">
    <location>
        <begin position="40"/>
        <end position="67"/>
    </location>
</feature>
<keyword evidence="2" id="KW-1185">Reference proteome</keyword>
<dbReference type="PANTHER" id="PTHR14680">
    <property type="entry name" value="SI:DKEY-126G1.9-RELATED"/>
    <property type="match status" value="1"/>
</dbReference>
<dbReference type="Proteomes" id="UP000515150">
    <property type="component" value="Chromosome 2"/>
</dbReference>
<protein>
    <submittedName>
        <fullName evidence="3">Required for drug-induced death protein 1</fullName>
    </submittedName>
</protein>
<dbReference type="Pfam" id="PF15828">
    <property type="entry name" value="RDD1"/>
    <property type="match status" value="1"/>
</dbReference>
<dbReference type="RefSeq" id="XP_028999105.1">
    <property type="nucleotide sequence ID" value="XM_029143272.3"/>
</dbReference>
<dbReference type="KEGG" id="bspl:114851403"/>
<evidence type="ECO:0000313" key="2">
    <source>
        <dbReference type="Proteomes" id="UP000515150"/>
    </source>
</evidence>
<evidence type="ECO:0000256" key="1">
    <source>
        <dbReference type="SAM" id="MobiDB-lite"/>
    </source>
</evidence>